<name>S3HIN6_9HYPH</name>
<dbReference type="STRING" id="990285.RGCCGE502_09305"/>
<dbReference type="InterPro" id="IPR010064">
    <property type="entry name" value="HK97-gp10_tail"/>
</dbReference>
<organism evidence="1 2">
    <name type="scientific">Rhizobium grahamii CCGE 502</name>
    <dbReference type="NCBI Taxonomy" id="990285"/>
    <lineage>
        <taxon>Bacteria</taxon>
        <taxon>Pseudomonadati</taxon>
        <taxon>Pseudomonadota</taxon>
        <taxon>Alphaproteobacteria</taxon>
        <taxon>Hyphomicrobiales</taxon>
        <taxon>Rhizobiaceae</taxon>
        <taxon>Rhizobium/Agrobacterium group</taxon>
        <taxon>Rhizobium</taxon>
    </lineage>
</organism>
<dbReference type="eggNOG" id="ENOG50316U7">
    <property type="taxonomic scope" value="Bacteria"/>
</dbReference>
<gene>
    <name evidence="1" type="ORF">RGCCGE502_09305</name>
</gene>
<comment type="caution">
    <text evidence="1">The sequence shown here is derived from an EMBL/GenBank/DDBJ whole genome shotgun (WGS) entry which is preliminary data.</text>
</comment>
<dbReference type="EMBL" id="AEYE02000011">
    <property type="protein sequence ID" value="EPE98612.1"/>
    <property type="molecule type" value="Genomic_DNA"/>
</dbReference>
<dbReference type="HOGENOM" id="CLU_127674_2_0_5"/>
<reference evidence="1 2" key="1">
    <citation type="journal article" date="2012" name="J. Bacteriol.">
        <title>Genome sequence of Rhizobium grahamii CCGE502, a broad-host-range symbiont with low nodulation competitiveness in Phaseolus vulgaris.</title>
        <authorList>
            <person name="Althabegoiti M.J."/>
            <person name="Lozano L."/>
            <person name="Torres-Tejerizo G."/>
            <person name="Ormeno-Orrillo E."/>
            <person name="Rogel M.A."/>
            <person name="Gonzalez V."/>
            <person name="Martinez-Romero E."/>
        </authorList>
    </citation>
    <scope>NUCLEOTIDE SEQUENCE [LARGE SCALE GENOMIC DNA]</scope>
    <source>
        <strain evidence="1 2">CCGE 502</strain>
    </source>
</reference>
<sequence>MVKGVGDLKKTIAALPKRVEASARTAMEKGAEELVAMMKRLCPVDDGDLRDSIGWSWGNAPAGSKVLAQSDPDERGLKITVYAGNEKAFFYAAFVEFGTAPHNVAQGGGNKSFSGTANAHPGSPAHPFFFPSYRSLRKRIKSRISREMKKAIKFVGPVTEAEAD</sequence>
<dbReference type="NCBIfam" id="TIGR01725">
    <property type="entry name" value="phge_HK97_gp10"/>
    <property type="match status" value="1"/>
</dbReference>
<evidence type="ECO:0008006" key="3">
    <source>
        <dbReference type="Google" id="ProtNLM"/>
    </source>
</evidence>
<dbReference type="RefSeq" id="WP_016553899.1">
    <property type="nucleotide sequence ID" value="NZ_AEYE02000011.1"/>
</dbReference>
<keyword evidence="2" id="KW-1185">Reference proteome</keyword>
<dbReference type="Pfam" id="PF04883">
    <property type="entry name" value="HK97-gp10_like"/>
    <property type="match status" value="1"/>
</dbReference>
<evidence type="ECO:0000313" key="2">
    <source>
        <dbReference type="Proteomes" id="UP000014411"/>
    </source>
</evidence>
<evidence type="ECO:0000313" key="1">
    <source>
        <dbReference type="EMBL" id="EPE98612.1"/>
    </source>
</evidence>
<dbReference type="Proteomes" id="UP000014411">
    <property type="component" value="Unassembled WGS sequence"/>
</dbReference>
<proteinExistence type="predicted"/>
<protein>
    <recommendedName>
        <fullName evidence="3">HK97 gp10 family phage protein</fullName>
    </recommendedName>
</protein>
<accession>S3HIN6</accession>
<dbReference type="AlphaFoldDB" id="S3HIN6"/>